<comment type="caution">
    <text evidence="2">The sequence shown here is derived from an EMBL/GenBank/DDBJ whole genome shotgun (WGS) entry which is preliminary data.</text>
</comment>
<dbReference type="AlphaFoldDB" id="A0A4R6V755"/>
<dbReference type="InterPro" id="IPR058396">
    <property type="entry name" value="DUF8083"/>
</dbReference>
<feature type="domain" description="DUF8083" evidence="1">
    <location>
        <begin position="4"/>
        <end position="307"/>
    </location>
</feature>
<dbReference type="EMBL" id="SNYN01000001">
    <property type="protein sequence ID" value="TDQ54936.1"/>
    <property type="molecule type" value="Genomic_DNA"/>
</dbReference>
<evidence type="ECO:0000313" key="3">
    <source>
        <dbReference type="Proteomes" id="UP000295281"/>
    </source>
</evidence>
<gene>
    <name evidence="2" type="ORF">EV190_101255</name>
</gene>
<sequence>MFPYTAYLRLYQPLVAFSSREREHWRAYANSPHRPRRVDAMAVEHAESLARLTADPPVVVPPGESRDAYVRRVGDELFVCPWQSRLRSWIAFTAFRASTSEQVSRAFVPEPVARETERDFERWRRRTGPAQPQILTSTWEVPPAWFVPFDTSERCLVLGPSRNATRGETDSRFSAHLGGAGLPGEAALPPPEHAQPRALLYVAGMSDVRARLERAVRLLSGVSAAHSSILYNVERLEDWAGSLAHPRALLELDYGGLVHLLDDDALRADHSVAETSAVLTGLEADRPEVVKAMRARLRRRWDAVRALRHAN</sequence>
<name>A0A4R6V755_9ACTN</name>
<evidence type="ECO:0000313" key="2">
    <source>
        <dbReference type="EMBL" id="TDQ54936.1"/>
    </source>
</evidence>
<dbReference type="Pfam" id="PF26312">
    <property type="entry name" value="DUF8083"/>
    <property type="match status" value="1"/>
</dbReference>
<protein>
    <recommendedName>
        <fullName evidence="1">DUF8083 domain-containing protein</fullName>
    </recommendedName>
</protein>
<dbReference type="RefSeq" id="WP_133739542.1">
    <property type="nucleotide sequence ID" value="NZ_SNYN01000001.1"/>
</dbReference>
<accession>A0A4R6V755</accession>
<dbReference type="OrthoDB" id="4961314at2"/>
<organism evidence="2 3">
    <name type="scientific">Actinorugispora endophytica</name>
    <dbReference type="NCBI Taxonomy" id="1605990"/>
    <lineage>
        <taxon>Bacteria</taxon>
        <taxon>Bacillati</taxon>
        <taxon>Actinomycetota</taxon>
        <taxon>Actinomycetes</taxon>
        <taxon>Streptosporangiales</taxon>
        <taxon>Nocardiopsidaceae</taxon>
        <taxon>Actinorugispora</taxon>
    </lineage>
</organism>
<reference evidence="2 3" key="1">
    <citation type="submission" date="2019-03" db="EMBL/GenBank/DDBJ databases">
        <title>Genomic Encyclopedia of Type Strains, Phase IV (KMG-IV): sequencing the most valuable type-strain genomes for metagenomic binning, comparative biology and taxonomic classification.</title>
        <authorList>
            <person name="Goeker M."/>
        </authorList>
    </citation>
    <scope>NUCLEOTIDE SEQUENCE [LARGE SCALE GENOMIC DNA]</scope>
    <source>
        <strain evidence="2 3">DSM 46770</strain>
    </source>
</reference>
<dbReference type="Proteomes" id="UP000295281">
    <property type="component" value="Unassembled WGS sequence"/>
</dbReference>
<evidence type="ECO:0000259" key="1">
    <source>
        <dbReference type="Pfam" id="PF26312"/>
    </source>
</evidence>
<proteinExistence type="predicted"/>
<keyword evidence="3" id="KW-1185">Reference proteome</keyword>